<dbReference type="Pfam" id="PF18199">
    <property type="entry name" value="Dynein_C"/>
    <property type="match status" value="1"/>
</dbReference>
<dbReference type="Gene3D" id="1.20.1270.280">
    <property type="match status" value="1"/>
</dbReference>
<organism evidence="3 4">
    <name type="scientific">Drosophila gunungcola</name>
    <name type="common">fruit fly</name>
    <dbReference type="NCBI Taxonomy" id="103775"/>
    <lineage>
        <taxon>Eukaryota</taxon>
        <taxon>Metazoa</taxon>
        <taxon>Ecdysozoa</taxon>
        <taxon>Arthropoda</taxon>
        <taxon>Hexapoda</taxon>
        <taxon>Insecta</taxon>
        <taxon>Pterygota</taxon>
        <taxon>Neoptera</taxon>
        <taxon>Endopterygota</taxon>
        <taxon>Diptera</taxon>
        <taxon>Brachycera</taxon>
        <taxon>Muscomorpha</taxon>
        <taxon>Ephydroidea</taxon>
        <taxon>Drosophilidae</taxon>
        <taxon>Drosophila</taxon>
        <taxon>Sophophora</taxon>
    </lineage>
</organism>
<evidence type="ECO:0000313" key="4">
    <source>
        <dbReference type="Proteomes" id="UP001059596"/>
    </source>
</evidence>
<comment type="caution">
    <text evidence="3">The sequence shown here is derived from an EMBL/GenBank/DDBJ whole genome shotgun (WGS) entry which is preliminary data.</text>
</comment>
<dbReference type="InterPro" id="IPR041228">
    <property type="entry name" value="Dynein_C"/>
</dbReference>
<feature type="domain" description="Dynein heavy chain C-terminal" evidence="2">
    <location>
        <begin position="1"/>
        <end position="40"/>
    </location>
</feature>
<keyword evidence="1" id="KW-0472">Membrane</keyword>
<sequence>MDNVLDNIANSLFNGLLPAAWSKLAPATCKQLASWLEHLRVSRLVQLLLLLLLLLLVVANPFSARCSLISSAQNQSR</sequence>
<dbReference type="Proteomes" id="UP001059596">
    <property type="component" value="Chromosome 3R"/>
</dbReference>
<evidence type="ECO:0000313" key="3">
    <source>
        <dbReference type="EMBL" id="KAI8044521.1"/>
    </source>
</evidence>
<proteinExistence type="predicted"/>
<keyword evidence="1" id="KW-0812">Transmembrane</keyword>
<dbReference type="AlphaFoldDB" id="A0A9P9YWT6"/>
<keyword evidence="4" id="KW-1185">Reference proteome</keyword>
<accession>A0A9P9YWT6</accession>
<feature type="transmembrane region" description="Helical" evidence="1">
    <location>
        <begin position="44"/>
        <end position="62"/>
    </location>
</feature>
<keyword evidence="1" id="KW-1133">Transmembrane helix</keyword>
<evidence type="ECO:0000259" key="2">
    <source>
        <dbReference type="Pfam" id="PF18199"/>
    </source>
</evidence>
<gene>
    <name evidence="3" type="ORF">M5D96_000690</name>
</gene>
<protein>
    <recommendedName>
        <fullName evidence="2">Dynein heavy chain C-terminal domain-containing protein</fullName>
    </recommendedName>
</protein>
<evidence type="ECO:0000256" key="1">
    <source>
        <dbReference type="SAM" id="Phobius"/>
    </source>
</evidence>
<reference evidence="3" key="1">
    <citation type="journal article" date="2023" name="Genome Biol. Evol.">
        <title>Long-read-based Genome Assembly of Drosophila gunungcola Reveals Fewer Chemosensory Genes in Flower-breeding Species.</title>
        <authorList>
            <person name="Negi A."/>
            <person name="Liao B.Y."/>
            <person name="Yeh S.D."/>
        </authorList>
    </citation>
    <scope>NUCLEOTIDE SEQUENCE</scope>
    <source>
        <strain evidence="3">Sukarami</strain>
    </source>
</reference>
<dbReference type="EMBL" id="JAMKOV010000001">
    <property type="protein sequence ID" value="KAI8044521.1"/>
    <property type="molecule type" value="Genomic_DNA"/>
</dbReference>
<name>A0A9P9YWT6_9MUSC</name>